<sequence length="256" mass="28109">MARGGKRGRPRRNPVNTQPKISDHIQSSDIPSAQNESPSPRTFGKQNNQDEAPNPTEELNSNKQVTSQSPEANPPPSQQPVQATQQLGQLFHSSNKQFESHTNLEATSPGEGSPFPIYNWPHLQSIRAGSKSQEGHGSVASPTPQAMAAAINQTVTGNLNQTPGTEAPQVDSHQHQNVTTYASLINPEMGNNLKFIPTDLVNGNVCAKLETEDVSTEIEYWRSSVLCSVMGPNPPFEIIQNYIRKIWAHYEIDKIL</sequence>
<keyword evidence="3" id="KW-1185">Reference proteome</keyword>
<feature type="region of interest" description="Disordered" evidence="1">
    <location>
        <begin position="1"/>
        <end position="83"/>
    </location>
</feature>
<dbReference type="PANTHER" id="PTHR33233">
    <property type="entry name" value="ENDONUCLEASE/EXONUCLEASE/PHOSPHATASE"/>
    <property type="match status" value="1"/>
</dbReference>
<name>A0A9Q1K794_9CARY</name>
<gene>
    <name evidence="2" type="ORF">Cgig2_016387</name>
</gene>
<accession>A0A9Q1K794</accession>
<organism evidence="2 3">
    <name type="scientific">Carnegiea gigantea</name>
    <dbReference type="NCBI Taxonomy" id="171969"/>
    <lineage>
        <taxon>Eukaryota</taxon>
        <taxon>Viridiplantae</taxon>
        <taxon>Streptophyta</taxon>
        <taxon>Embryophyta</taxon>
        <taxon>Tracheophyta</taxon>
        <taxon>Spermatophyta</taxon>
        <taxon>Magnoliopsida</taxon>
        <taxon>eudicotyledons</taxon>
        <taxon>Gunneridae</taxon>
        <taxon>Pentapetalae</taxon>
        <taxon>Caryophyllales</taxon>
        <taxon>Cactineae</taxon>
        <taxon>Cactaceae</taxon>
        <taxon>Cactoideae</taxon>
        <taxon>Echinocereeae</taxon>
        <taxon>Carnegiea</taxon>
    </lineage>
</organism>
<evidence type="ECO:0000256" key="1">
    <source>
        <dbReference type="SAM" id="MobiDB-lite"/>
    </source>
</evidence>
<dbReference type="EMBL" id="JAKOGI010000246">
    <property type="protein sequence ID" value="KAJ8438641.1"/>
    <property type="molecule type" value="Genomic_DNA"/>
</dbReference>
<feature type="compositionally biased region" description="Polar residues" evidence="1">
    <location>
        <begin position="14"/>
        <end position="71"/>
    </location>
</feature>
<evidence type="ECO:0000313" key="2">
    <source>
        <dbReference type="EMBL" id="KAJ8438641.1"/>
    </source>
</evidence>
<dbReference type="Proteomes" id="UP001153076">
    <property type="component" value="Unassembled WGS sequence"/>
</dbReference>
<dbReference type="PANTHER" id="PTHR33233:SF17">
    <property type="entry name" value="DUF4283 DOMAIN-CONTAINING PROTEIN"/>
    <property type="match status" value="1"/>
</dbReference>
<proteinExistence type="predicted"/>
<dbReference type="AlphaFoldDB" id="A0A9Q1K794"/>
<reference evidence="2" key="1">
    <citation type="submission" date="2022-04" db="EMBL/GenBank/DDBJ databases">
        <title>Carnegiea gigantea Genome sequencing and assembly v2.</title>
        <authorList>
            <person name="Copetti D."/>
            <person name="Sanderson M.J."/>
            <person name="Burquez A."/>
            <person name="Wojciechowski M.F."/>
        </authorList>
    </citation>
    <scope>NUCLEOTIDE SEQUENCE</scope>
    <source>
        <strain evidence="2">SGP5-SGP5p</strain>
        <tissue evidence="2">Aerial part</tissue>
    </source>
</reference>
<feature type="compositionally biased region" description="Basic residues" evidence="1">
    <location>
        <begin position="1"/>
        <end position="12"/>
    </location>
</feature>
<evidence type="ECO:0000313" key="3">
    <source>
        <dbReference type="Proteomes" id="UP001153076"/>
    </source>
</evidence>
<comment type="caution">
    <text evidence="2">The sequence shown here is derived from an EMBL/GenBank/DDBJ whole genome shotgun (WGS) entry which is preliminary data.</text>
</comment>
<protein>
    <submittedName>
        <fullName evidence="2">Uncharacterized protein</fullName>
    </submittedName>
</protein>